<feature type="repeat" description="ANK" evidence="3">
    <location>
        <begin position="51"/>
        <end position="83"/>
    </location>
</feature>
<name>A0A7S1EZJ0_NOCSC</name>
<evidence type="ECO:0000256" key="2">
    <source>
        <dbReference type="ARBA" id="ARBA00023043"/>
    </source>
</evidence>
<dbReference type="InterPro" id="IPR002110">
    <property type="entry name" value="Ankyrin_rpt"/>
</dbReference>
<dbReference type="AlphaFoldDB" id="A0A7S1EZJ0"/>
<proteinExistence type="predicted"/>
<dbReference type="Gene3D" id="1.25.40.20">
    <property type="entry name" value="Ankyrin repeat-containing domain"/>
    <property type="match status" value="1"/>
</dbReference>
<dbReference type="PROSITE" id="PS50297">
    <property type="entry name" value="ANK_REP_REGION"/>
    <property type="match status" value="2"/>
</dbReference>
<feature type="repeat" description="ANK" evidence="3">
    <location>
        <begin position="18"/>
        <end position="50"/>
    </location>
</feature>
<organism evidence="5">
    <name type="scientific">Noctiluca scintillans</name>
    <name type="common">Sea sparkle</name>
    <name type="synonym">Red tide dinoflagellate</name>
    <dbReference type="NCBI Taxonomy" id="2966"/>
    <lineage>
        <taxon>Eukaryota</taxon>
        <taxon>Sar</taxon>
        <taxon>Alveolata</taxon>
        <taxon>Dinophyceae</taxon>
        <taxon>Noctilucales</taxon>
        <taxon>Noctilucaceae</taxon>
        <taxon>Noctiluca</taxon>
    </lineage>
</organism>
<dbReference type="PANTHER" id="PTHR24171">
    <property type="entry name" value="ANKYRIN REPEAT DOMAIN-CONTAINING PROTEIN 39-RELATED"/>
    <property type="match status" value="1"/>
</dbReference>
<evidence type="ECO:0000313" key="5">
    <source>
        <dbReference type="EMBL" id="CAD8834284.1"/>
    </source>
</evidence>
<gene>
    <name evidence="5" type="ORF">NSCI0253_LOCUS8632</name>
</gene>
<evidence type="ECO:0000256" key="3">
    <source>
        <dbReference type="PROSITE-ProRule" id="PRU00023"/>
    </source>
</evidence>
<dbReference type="EMBL" id="HBFQ01012330">
    <property type="protein sequence ID" value="CAD8834284.1"/>
    <property type="molecule type" value="Transcribed_RNA"/>
</dbReference>
<dbReference type="SMART" id="SM00248">
    <property type="entry name" value="ANK"/>
    <property type="match status" value="2"/>
</dbReference>
<dbReference type="PROSITE" id="PS50088">
    <property type="entry name" value="ANK_REPEAT"/>
    <property type="match status" value="2"/>
</dbReference>
<keyword evidence="1" id="KW-0677">Repeat</keyword>
<accession>A0A7S1EZJ0</accession>
<reference evidence="5" key="1">
    <citation type="submission" date="2021-01" db="EMBL/GenBank/DDBJ databases">
        <authorList>
            <person name="Corre E."/>
            <person name="Pelletier E."/>
            <person name="Niang G."/>
            <person name="Scheremetjew M."/>
            <person name="Finn R."/>
            <person name="Kale V."/>
            <person name="Holt S."/>
            <person name="Cochrane G."/>
            <person name="Meng A."/>
            <person name="Brown T."/>
            <person name="Cohen L."/>
        </authorList>
    </citation>
    <scope>NUCLEOTIDE SEQUENCE</scope>
</reference>
<feature type="region of interest" description="Disordered" evidence="4">
    <location>
        <begin position="546"/>
        <end position="570"/>
    </location>
</feature>
<dbReference type="InterPro" id="IPR036770">
    <property type="entry name" value="Ankyrin_rpt-contain_sf"/>
</dbReference>
<evidence type="ECO:0000256" key="1">
    <source>
        <dbReference type="ARBA" id="ARBA00022737"/>
    </source>
</evidence>
<evidence type="ECO:0000256" key="4">
    <source>
        <dbReference type="SAM" id="MobiDB-lite"/>
    </source>
</evidence>
<sequence length="570" mass="65617">MHTSPSTVKLRMELRNGRGRTALHIAARKGYANLVPPLVRVRADIDSQDIDGWTPLHHAAFNGMDEVFICLIEASCDMTLQDRNGLTPWMVTRLPSRSSNLSEKTLKTLEPPEAIAYSKAILPILKDEMTLYDKLQTLLGLPGVNQNLRNLRLHEQFFDPNRGPNTIRIQKMWECLALPMIRRLRNGETDSDEPDPRLDDDVRDRLFHEIANRRREQKCFVLQWLRDTMGPRKSDSYNFDNRACLAEEWTAVIDEELRDFQREFEPMYQELLGTAGDLTSLPAEEWLVPQKNTQLVAHTIPVWAETMDPAGAFEAFRRVNVHAMSRDDDEALMEFMELVTIGYGFDTGQHFWKNCYKLWLAHFAQMIDADFHKKVQSVVERFNEVCAESGFTEASYKRGKPKTYESMRRKEAVFGEPSHETYEGRTVASKLLDVVRGSIVVNSPAAVVALINDFFKPLNLVQNRMEVVRVLNRFAETSDTLQGFRNVELNVYWEGGLRSSLCNRPDCNVHFAIIGEVQINLENFLAVNKRRHLLYENHRGAFDWRPDDDAPAPCSDEEMGCGRNRRYSSE</sequence>
<keyword evidence="2 3" id="KW-0040">ANK repeat</keyword>
<dbReference type="Pfam" id="PF12796">
    <property type="entry name" value="Ank_2"/>
    <property type="match status" value="1"/>
</dbReference>
<protein>
    <submittedName>
        <fullName evidence="5">Uncharacterized protein</fullName>
    </submittedName>
</protein>
<dbReference type="SUPFAM" id="SSF48403">
    <property type="entry name" value="Ankyrin repeat"/>
    <property type="match status" value="1"/>
</dbReference>